<evidence type="ECO:0000313" key="11">
    <source>
        <dbReference type="EMBL" id="SET08024.1"/>
    </source>
</evidence>
<dbReference type="PRINTS" id="PR00260">
    <property type="entry name" value="CHEMTRNSDUCR"/>
</dbReference>
<dbReference type="GO" id="GO:0005886">
    <property type="term" value="C:plasma membrane"/>
    <property type="evidence" value="ECO:0007669"/>
    <property type="project" value="UniProtKB-SubCell"/>
</dbReference>
<dbReference type="GO" id="GO:0004888">
    <property type="term" value="F:transmembrane signaling receptor activity"/>
    <property type="evidence" value="ECO:0007669"/>
    <property type="project" value="InterPro"/>
</dbReference>
<evidence type="ECO:0000259" key="9">
    <source>
        <dbReference type="PROSITE" id="PS50111"/>
    </source>
</evidence>
<dbReference type="STRING" id="930131.SAMN05216389_10590"/>
<evidence type="ECO:0000256" key="7">
    <source>
        <dbReference type="SAM" id="MobiDB-lite"/>
    </source>
</evidence>
<feature type="region of interest" description="Disordered" evidence="7">
    <location>
        <begin position="534"/>
        <end position="556"/>
    </location>
</feature>
<dbReference type="AlphaFoldDB" id="A0A1I0BMD7"/>
<dbReference type="GO" id="GO:0007165">
    <property type="term" value="P:signal transduction"/>
    <property type="evidence" value="ECO:0007669"/>
    <property type="project" value="UniProtKB-KW"/>
</dbReference>
<accession>A0A1I0BMD7</accession>
<keyword evidence="2" id="KW-1003">Cell membrane</keyword>
<dbReference type="GO" id="GO:0006935">
    <property type="term" value="P:chemotaxis"/>
    <property type="evidence" value="ECO:0007669"/>
    <property type="project" value="InterPro"/>
</dbReference>
<dbReference type="FunFam" id="1.10.287.950:FF:000001">
    <property type="entry name" value="Methyl-accepting chemotaxis sensory transducer"/>
    <property type="match status" value="1"/>
</dbReference>
<feature type="domain" description="Methyl-accepting transducer" evidence="9">
    <location>
        <begin position="292"/>
        <end position="528"/>
    </location>
</feature>
<dbReference type="InterPro" id="IPR003660">
    <property type="entry name" value="HAMP_dom"/>
</dbReference>
<feature type="domain" description="HAMP" evidence="10">
    <location>
        <begin position="220"/>
        <end position="273"/>
    </location>
</feature>
<feature type="transmembrane region" description="Helical" evidence="8">
    <location>
        <begin position="198"/>
        <end position="218"/>
    </location>
</feature>
<dbReference type="Gene3D" id="1.10.287.950">
    <property type="entry name" value="Methyl-accepting chemotaxis protein"/>
    <property type="match status" value="1"/>
</dbReference>
<comment type="similarity">
    <text evidence="5">Belongs to the methyl-accepting chemotaxis (MCP) protein family.</text>
</comment>
<dbReference type="SMART" id="SM00283">
    <property type="entry name" value="MA"/>
    <property type="match status" value="1"/>
</dbReference>
<evidence type="ECO:0000256" key="4">
    <source>
        <dbReference type="ARBA" id="ARBA00023224"/>
    </source>
</evidence>
<proteinExistence type="inferred from homology"/>
<evidence type="ECO:0000313" key="12">
    <source>
        <dbReference type="Proteomes" id="UP000198618"/>
    </source>
</evidence>
<gene>
    <name evidence="11" type="ORF">SAMN05216389_10590</name>
</gene>
<dbReference type="Proteomes" id="UP000198618">
    <property type="component" value="Unassembled WGS sequence"/>
</dbReference>
<keyword evidence="12" id="KW-1185">Reference proteome</keyword>
<keyword evidence="3 8" id="KW-0472">Membrane</keyword>
<dbReference type="PROSITE" id="PS50885">
    <property type="entry name" value="HAMP"/>
    <property type="match status" value="1"/>
</dbReference>
<keyword evidence="4 6" id="KW-0807">Transducer</keyword>
<keyword evidence="8" id="KW-1133">Transmembrane helix</keyword>
<feature type="compositionally biased region" description="Low complexity" evidence="7">
    <location>
        <begin position="534"/>
        <end position="551"/>
    </location>
</feature>
<evidence type="ECO:0000256" key="2">
    <source>
        <dbReference type="ARBA" id="ARBA00022475"/>
    </source>
</evidence>
<evidence type="ECO:0000256" key="6">
    <source>
        <dbReference type="PROSITE-ProRule" id="PRU00284"/>
    </source>
</evidence>
<dbReference type="CDD" id="cd06225">
    <property type="entry name" value="HAMP"/>
    <property type="match status" value="1"/>
</dbReference>
<feature type="transmembrane region" description="Helical" evidence="8">
    <location>
        <begin position="26"/>
        <end position="48"/>
    </location>
</feature>
<dbReference type="SUPFAM" id="SSF58104">
    <property type="entry name" value="Methyl-accepting chemotaxis protein (MCP) signaling domain"/>
    <property type="match status" value="1"/>
</dbReference>
<dbReference type="Pfam" id="PF00015">
    <property type="entry name" value="MCPsignal"/>
    <property type="match status" value="1"/>
</dbReference>
<name>A0A1I0BMD7_9BACI</name>
<dbReference type="RefSeq" id="WP_244513414.1">
    <property type="nucleotide sequence ID" value="NZ_FOHE01000005.1"/>
</dbReference>
<dbReference type="EMBL" id="FOHE01000005">
    <property type="protein sequence ID" value="SET08024.1"/>
    <property type="molecule type" value="Genomic_DNA"/>
</dbReference>
<dbReference type="PROSITE" id="PS50111">
    <property type="entry name" value="CHEMOTAXIS_TRANSDUC_2"/>
    <property type="match status" value="1"/>
</dbReference>
<dbReference type="PANTHER" id="PTHR32089">
    <property type="entry name" value="METHYL-ACCEPTING CHEMOTAXIS PROTEIN MCPB"/>
    <property type="match status" value="1"/>
</dbReference>
<evidence type="ECO:0000256" key="1">
    <source>
        <dbReference type="ARBA" id="ARBA00004236"/>
    </source>
</evidence>
<dbReference type="SMART" id="SM00304">
    <property type="entry name" value="HAMP"/>
    <property type="match status" value="1"/>
</dbReference>
<dbReference type="Pfam" id="PF00672">
    <property type="entry name" value="HAMP"/>
    <property type="match status" value="1"/>
</dbReference>
<dbReference type="InterPro" id="IPR004089">
    <property type="entry name" value="MCPsignal_dom"/>
</dbReference>
<keyword evidence="8" id="KW-0812">Transmembrane</keyword>
<organism evidence="11 12">
    <name type="scientific">Oceanobacillus limi</name>
    <dbReference type="NCBI Taxonomy" id="930131"/>
    <lineage>
        <taxon>Bacteria</taxon>
        <taxon>Bacillati</taxon>
        <taxon>Bacillota</taxon>
        <taxon>Bacilli</taxon>
        <taxon>Bacillales</taxon>
        <taxon>Bacillaceae</taxon>
        <taxon>Oceanobacillus</taxon>
    </lineage>
</organism>
<dbReference type="InterPro" id="IPR004090">
    <property type="entry name" value="Chemotax_Me-accpt_rcpt"/>
</dbReference>
<evidence type="ECO:0000256" key="3">
    <source>
        <dbReference type="ARBA" id="ARBA00023136"/>
    </source>
</evidence>
<protein>
    <submittedName>
        <fullName evidence="11">Methyl-accepting chemotaxis protein</fullName>
    </submittedName>
</protein>
<comment type="subcellular location">
    <subcellularLocation>
        <location evidence="1">Cell membrane</location>
    </subcellularLocation>
</comment>
<dbReference type="CDD" id="cd11386">
    <property type="entry name" value="MCP_signal"/>
    <property type="match status" value="1"/>
</dbReference>
<reference evidence="11 12" key="1">
    <citation type="submission" date="2016-10" db="EMBL/GenBank/DDBJ databases">
        <authorList>
            <person name="de Groot N.N."/>
        </authorList>
    </citation>
    <scope>NUCLEOTIDE SEQUENCE [LARGE SCALE GENOMIC DNA]</scope>
    <source>
        <strain evidence="11 12">IBRC-M 10780</strain>
    </source>
</reference>
<evidence type="ECO:0000256" key="8">
    <source>
        <dbReference type="SAM" id="Phobius"/>
    </source>
</evidence>
<evidence type="ECO:0000256" key="5">
    <source>
        <dbReference type="ARBA" id="ARBA00029447"/>
    </source>
</evidence>
<evidence type="ECO:0000259" key="10">
    <source>
        <dbReference type="PROSITE" id="PS50885"/>
    </source>
</evidence>
<sequence>MGKKLKLKKPKIKVSKYRNLKIGGKYGLILTIVLLLFAISTGISSFFMDDVGDNIEALERRGERAIIIGEMASLTRAKGIRVLDYQREPSSVIINEYEDREASFIELTERISDRMDTPELQELFGQIVENDIELNEIFDELVATVNSSDANQANKFVFRANQKRSETVELLNELQQLVNDERTAAVTAAKESQGFTQLIQLVSFVIAAAIGIALVILVSRMISRNLNKVVEVSNKIADGDLAVEKIDYNGEDEIGMLGESVNRMSENLRNVIQQVSEVSETVTSQSEELTQSANEVKAGTEQVATTMQELATGSETQANSASELSSVMSSFATKVQEANEEGDEAHKQSANVLEMTNEGSQLMKSSTQQMAKIDQIVQEAVQKVKGLDEQSKQISDLVTVIKDVAEQTNLLALNAAIEAARAGEHGKGFAVVADEVRKLAEQVSVSVTDITGIVTSIQSETSNVTESLMAGYKEVEQGSSQIDTTGQTFEKITNAVNRMATSINSVANNMSEIAASSQQMSSSIEEIAAISEESAAGVEQTSASTQQTTSTMEEVAGSSEQLAKLAEQLNGLVRQFKL</sequence>
<dbReference type="PANTHER" id="PTHR32089:SF112">
    <property type="entry name" value="LYSOZYME-LIKE PROTEIN-RELATED"/>
    <property type="match status" value="1"/>
</dbReference>